<gene>
    <name evidence="2" type="ORF">HPB52_016213</name>
</gene>
<accession>A0A9D4SZK2</accession>
<dbReference type="Proteomes" id="UP000821837">
    <property type="component" value="Chromosome 3"/>
</dbReference>
<proteinExistence type="predicted"/>
<keyword evidence="3" id="KW-1185">Reference proteome</keyword>
<reference evidence="2" key="1">
    <citation type="journal article" date="2020" name="Cell">
        <title>Large-Scale Comparative Analyses of Tick Genomes Elucidate Their Genetic Diversity and Vector Capacities.</title>
        <authorList>
            <consortium name="Tick Genome and Microbiome Consortium (TIGMIC)"/>
            <person name="Jia N."/>
            <person name="Wang J."/>
            <person name="Shi W."/>
            <person name="Du L."/>
            <person name="Sun Y."/>
            <person name="Zhan W."/>
            <person name="Jiang J.F."/>
            <person name="Wang Q."/>
            <person name="Zhang B."/>
            <person name="Ji P."/>
            <person name="Bell-Sakyi L."/>
            <person name="Cui X.M."/>
            <person name="Yuan T.T."/>
            <person name="Jiang B.G."/>
            <person name="Yang W.F."/>
            <person name="Lam T.T."/>
            <person name="Chang Q.C."/>
            <person name="Ding S.J."/>
            <person name="Wang X.J."/>
            <person name="Zhu J.G."/>
            <person name="Ruan X.D."/>
            <person name="Zhao L."/>
            <person name="Wei J.T."/>
            <person name="Ye R.Z."/>
            <person name="Que T.C."/>
            <person name="Du C.H."/>
            <person name="Zhou Y.H."/>
            <person name="Cheng J.X."/>
            <person name="Dai P.F."/>
            <person name="Guo W.B."/>
            <person name="Han X.H."/>
            <person name="Huang E.J."/>
            <person name="Li L.F."/>
            <person name="Wei W."/>
            <person name="Gao Y.C."/>
            <person name="Liu J.Z."/>
            <person name="Shao H.Z."/>
            <person name="Wang X."/>
            <person name="Wang C.C."/>
            <person name="Yang T.C."/>
            <person name="Huo Q.B."/>
            <person name="Li W."/>
            <person name="Chen H.Y."/>
            <person name="Chen S.E."/>
            <person name="Zhou L.G."/>
            <person name="Ni X.B."/>
            <person name="Tian J.H."/>
            <person name="Sheng Y."/>
            <person name="Liu T."/>
            <person name="Pan Y.S."/>
            <person name="Xia L.Y."/>
            <person name="Li J."/>
            <person name="Zhao F."/>
            <person name="Cao W.C."/>
        </authorList>
    </citation>
    <scope>NUCLEOTIDE SEQUENCE</scope>
    <source>
        <strain evidence="2">Rsan-2018</strain>
    </source>
</reference>
<evidence type="ECO:0000313" key="2">
    <source>
        <dbReference type="EMBL" id="KAH7962459.1"/>
    </source>
</evidence>
<evidence type="ECO:0000313" key="3">
    <source>
        <dbReference type="Proteomes" id="UP000821837"/>
    </source>
</evidence>
<dbReference type="EMBL" id="JABSTV010001249">
    <property type="protein sequence ID" value="KAH7962459.1"/>
    <property type="molecule type" value="Genomic_DNA"/>
</dbReference>
<dbReference type="AlphaFoldDB" id="A0A9D4SZK2"/>
<evidence type="ECO:0000256" key="1">
    <source>
        <dbReference type="SAM" id="MobiDB-lite"/>
    </source>
</evidence>
<organism evidence="2 3">
    <name type="scientific">Rhipicephalus sanguineus</name>
    <name type="common">Brown dog tick</name>
    <name type="synonym">Ixodes sanguineus</name>
    <dbReference type="NCBI Taxonomy" id="34632"/>
    <lineage>
        <taxon>Eukaryota</taxon>
        <taxon>Metazoa</taxon>
        <taxon>Ecdysozoa</taxon>
        <taxon>Arthropoda</taxon>
        <taxon>Chelicerata</taxon>
        <taxon>Arachnida</taxon>
        <taxon>Acari</taxon>
        <taxon>Parasitiformes</taxon>
        <taxon>Ixodida</taxon>
        <taxon>Ixodoidea</taxon>
        <taxon>Ixodidae</taxon>
        <taxon>Rhipicephalinae</taxon>
        <taxon>Rhipicephalus</taxon>
        <taxon>Rhipicephalus</taxon>
    </lineage>
</organism>
<feature type="region of interest" description="Disordered" evidence="1">
    <location>
        <begin position="1"/>
        <end position="55"/>
    </location>
</feature>
<protein>
    <submittedName>
        <fullName evidence="2">Uncharacterized protein</fullName>
    </submittedName>
</protein>
<name>A0A9D4SZK2_RHISA</name>
<comment type="caution">
    <text evidence="2">The sequence shown here is derived from an EMBL/GenBank/DDBJ whole genome shotgun (WGS) entry which is preliminary data.</text>
</comment>
<reference evidence="2" key="2">
    <citation type="submission" date="2021-09" db="EMBL/GenBank/DDBJ databases">
        <authorList>
            <person name="Jia N."/>
            <person name="Wang J."/>
            <person name="Shi W."/>
            <person name="Du L."/>
            <person name="Sun Y."/>
            <person name="Zhan W."/>
            <person name="Jiang J."/>
            <person name="Wang Q."/>
            <person name="Zhang B."/>
            <person name="Ji P."/>
            <person name="Sakyi L.B."/>
            <person name="Cui X."/>
            <person name="Yuan T."/>
            <person name="Jiang B."/>
            <person name="Yang W."/>
            <person name="Lam T.T.-Y."/>
            <person name="Chang Q."/>
            <person name="Ding S."/>
            <person name="Wang X."/>
            <person name="Zhu J."/>
            <person name="Ruan X."/>
            <person name="Zhao L."/>
            <person name="Wei J."/>
            <person name="Que T."/>
            <person name="Du C."/>
            <person name="Cheng J."/>
            <person name="Dai P."/>
            <person name="Han X."/>
            <person name="Huang E."/>
            <person name="Gao Y."/>
            <person name="Liu J."/>
            <person name="Shao H."/>
            <person name="Ye R."/>
            <person name="Li L."/>
            <person name="Wei W."/>
            <person name="Wang X."/>
            <person name="Wang C."/>
            <person name="Huo Q."/>
            <person name="Li W."/>
            <person name="Guo W."/>
            <person name="Chen H."/>
            <person name="Chen S."/>
            <person name="Zhou L."/>
            <person name="Zhou L."/>
            <person name="Ni X."/>
            <person name="Tian J."/>
            <person name="Zhou Y."/>
            <person name="Sheng Y."/>
            <person name="Liu T."/>
            <person name="Pan Y."/>
            <person name="Xia L."/>
            <person name="Li J."/>
            <person name="Zhao F."/>
            <person name="Cao W."/>
        </authorList>
    </citation>
    <scope>NUCLEOTIDE SEQUENCE</scope>
    <source>
        <strain evidence="2">Rsan-2018</strain>
        <tissue evidence="2">Larvae</tissue>
    </source>
</reference>
<sequence>MTDAPEDDVPGQHTPELTAYATPATEADIQHADLRTSPPSATVDAAGGSDSGRCRRPQEAATLAAAVDLAGDVTLEDDVVLLFTLPTAAFTLAAASWYHLSAASTASLVWALNLRRVPSGSRIRFLNRDL</sequence>